<feature type="compositionally biased region" description="Low complexity" evidence="1">
    <location>
        <begin position="578"/>
        <end position="596"/>
    </location>
</feature>
<dbReference type="EMBL" id="JACYXC010000001">
    <property type="protein sequence ID" value="MBH5333388.1"/>
    <property type="molecule type" value="Genomic_DNA"/>
</dbReference>
<protein>
    <submittedName>
        <fullName evidence="3">ATP-binding protein</fullName>
    </submittedName>
</protein>
<dbReference type="GO" id="GO:0005524">
    <property type="term" value="F:ATP binding"/>
    <property type="evidence" value="ECO:0007669"/>
    <property type="project" value="UniProtKB-KW"/>
</dbReference>
<name>A0ABS0NDW2_9ACTN</name>
<keyword evidence="4" id="KW-1185">Reference proteome</keyword>
<keyword evidence="3" id="KW-0547">Nucleotide-binding</keyword>
<dbReference type="InterPro" id="IPR027417">
    <property type="entry name" value="P-loop_NTPase"/>
</dbReference>
<feature type="compositionally biased region" description="Gly residues" evidence="1">
    <location>
        <begin position="671"/>
        <end position="683"/>
    </location>
</feature>
<keyword evidence="3" id="KW-0067">ATP-binding</keyword>
<feature type="compositionally biased region" description="Gly residues" evidence="1">
    <location>
        <begin position="558"/>
        <end position="577"/>
    </location>
</feature>
<dbReference type="Gene3D" id="3.40.50.300">
    <property type="entry name" value="P-loop containing nucleotide triphosphate hydrolases"/>
    <property type="match status" value="1"/>
</dbReference>
<evidence type="ECO:0000259" key="2">
    <source>
        <dbReference type="SMART" id="SM00382"/>
    </source>
</evidence>
<evidence type="ECO:0000313" key="3">
    <source>
        <dbReference type="EMBL" id="MBH5333388.1"/>
    </source>
</evidence>
<evidence type="ECO:0000256" key="1">
    <source>
        <dbReference type="SAM" id="MobiDB-lite"/>
    </source>
</evidence>
<dbReference type="Proteomes" id="UP000807371">
    <property type="component" value="Unassembled WGS sequence"/>
</dbReference>
<evidence type="ECO:0000313" key="4">
    <source>
        <dbReference type="Proteomes" id="UP000807371"/>
    </source>
</evidence>
<dbReference type="SUPFAM" id="SSF52540">
    <property type="entry name" value="P-loop containing nucleoside triphosphate hydrolases"/>
    <property type="match status" value="1"/>
</dbReference>
<dbReference type="SMART" id="SM00382">
    <property type="entry name" value="AAA"/>
    <property type="match status" value="1"/>
</dbReference>
<feature type="compositionally biased region" description="Basic and acidic residues" evidence="1">
    <location>
        <begin position="16"/>
        <end position="32"/>
    </location>
</feature>
<feature type="domain" description="AAA+ ATPase" evidence="2">
    <location>
        <begin position="122"/>
        <end position="254"/>
    </location>
</feature>
<comment type="caution">
    <text evidence="3">The sequence shown here is derived from an EMBL/GenBank/DDBJ whole genome shotgun (WGS) entry which is preliminary data.</text>
</comment>
<dbReference type="InterPro" id="IPR003593">
    <property type="entry name" value="AAA+_ATPase"/>
</dbReference>
<feature type="region of interest" description="Disordered" evidence="1">
    <location>
        <begin position="1"/>
        <end position="48"/>
    </location>
</feature>
<proteinExistence type="predicted"/>
<feature type="region of interest" description="Disordered" evidence="1">
    <location>
        <begin position="867"/>
        <end position="887"/>
    </location>
</feature>
<feature type="region of interest" description="Disordered" evidence="1">
    <location>
        <begin position="515"/>
        <end position="738"/>
    </location>
</feature>
<sequence>MEQPDATGGTTTGPGRDTRNDPAPAGRDRDARTAAPDTHGPRADGAGAGYHVGIGGSAAGAVVAGHHNVVVDAQHGSTVNLLVERERPRPVRRARVELLPRRQHTPLGREAELAALADAVRAGGPVQVWGPPGVGKSTLLRHAARTLEPGPDGVLFLVAHHREPGDLAQEVFEACYEAAGYAPSANELRRLMAGIRVTVYLDNAELTEDALRELMDAAPGATFVLSGRERTLLGDGTALELDGLDRAAGLRLLTRGLAHPAPGSEHVAAELWKAAAGRPLLLLRAAALARPDASGRAVLPRPGTMADLLPLLLDQLDAQAMGALRLLATLHDAELDPVHVGALAGAPDPAALCGRLVDLGLAQATEHGFRCAADAAQALRERDPAPYPVDRLCEHLAHWAAQPSTSPGQVAAHARALELAAQLAERAGRPDLAVRVTRAASPALARSLRFGAWGRVLGQGRVAARQAGDRRAAAYFTHEEGIRSLLTGRRALSGILLAEAAVLWRQLGDGHGADAAASAQQYVPPPAPGQGEGWSSPGTPGDGGPVPPGDPTAAQNGGVPGGDGAAGPAGNGTGGDPTAGPSTTTPGGDPTAGHGTVPSGADPVTGQGPVTPGSHPTPGQGAGPPSGDTTAGQSGSAPGGGPAAGPGTGTPGGDPAAGQSTVAPGGDSATGQGGWAPDGGPGADPGNLAHHGADPFGGVPQGPPGPDPLTGLSGPPGPVPPGAGEAAGLAGGTAGGAAPAGAVAAGGATAAGASTLAVTVVLKVLAVVAALVIAGVAVHERQTSDDPPAATGLAGVWQDAQGGQYRFTESASGGYTVTGATICGETVTLEFTDDGGSYRSSDEPLYDTSGGSCTRIGHLDTTITLGSDGNSAEWERELPPGSSASDCSTNCGTVTLTRVS</sequence>
<gene>
    <name evidence="3" type="ORF">IHE55_00640</name>
</gene>
<accession>A0ABS0NDW2</accession>
<dbReference type="RefSeq" id="WP_197987215.1">
    <property type="nucleotide sequence ID" value="NZ_JACYXC010000001.1"/>
</dbReference>
<organism evidence="3 4">
    <name type="scientific">Streptomyces pactum</name>
    <dbReference type="NCBI Taxonomy" id="68249"/>
    <lineage>
        <taxon>Bacteria</taxon>
        <taxon>Bacillati</taxon>
        <taxon>Actinomycetota</taxon>
        <taxon>Actinomycetes</taxon>
        <taxon>Kitasatosporales</taxon>
        <taxon>Streptomycetaceae</taxon>
        <taxon>Streptomyces</taxon>
    </lineage>
</organism>
<feature type="compositionally biased region" description="Gly residues" evidence="1">
    <location>
        <begin position="637"/>
        <end position="652"/>
    </location>
</feature>
<reference evidence="3 4" key="1">
    <citation type="submission" date="2020-09" db="EMBL/GenBank/DDBJ databases">
        <title>Biosynthesis of the nuclear factor of activated T cells inhibitor NFAT-133 and its congeners in Streptomyces pactum.</title>
        <authorList>
            <person name="Zhou W."/>
            <person name="Posri P."/>
            <person name="Abugrain M.E."/>
            <person name="Weisberg A.J."/>
            <person name="Chang J.H."/>
            <person name="Mahmud T."/>
        </authorList>
    </citation>
    <scope>NUCLEOTIDE SEQUENCE [LARGE SCALE GENOMIC DNA]</scope>
    <source>
        <strain evidence="3 4">ATCC 27456</strain>
    </source>
</reference>